<sequence>MSVSCYTVCRSTKQHCLNKLLLFVLLPFMMTACGDKPKAVPPDITPRVKTVTAQAGGEQRYRSLVGELQPAEVWNLAFPVQGRVMQLAVNEGDKVKKGQVLARLDPLAYELKLKNARSGLQSAMTERKEKLDALAAQSKLREQGYMTGNMLEKQRVELAASETRLRNSESALALAKRDLDYTVLLAPAEGRISARLIEAFADVNAGQAIMRLDGAAGLRVAIRVPDKLMSGFNLGTVVKVQIGERKLEGKVSRIDARATAGDAFPSYVSLTGDTAGLRPGVTANVQFTLGSDASQEAQTRKNIVLPLQAIVPGNAPGRGFAFVLDGQSGKVRRVEVRIKSVNEHDVEVDEGLKAGDEVVVAGVAFLSDGQVVKALQKDGKGGSRI</sequence>
<dbReference type="PANTHER" id="PTHR30469">
    <property type="entry name" value="MULTIDRUG RESISTANCE PROTEIN MDTA"/>
    <property type="match status" value="1"/>
</dbReference>
<dbReference type="SUPFAM" id="SSF111369">
    <property type="entry name" value="HlyD-like secretion proteins"/>
    <property type="match status" value="1"/>
</dbReference>
<feature type="chain" id="PRO_5046699969" evidence="5">
    <location>
        <begin position="33"/>
        <end position="385"/>
    </location>
</feature>
<name>A0ABR6Z6J5_9BURK</name>
<dbReference type="Gene3D" id="1.10.287.470">
    <property type="entry name" value="Helix hairpin bin"/>
    <property type="match status" value="1"/>
</dbReference>
<dbReference type="PANTHER" id="PTHR30469:SF20">
    <property type="entry name" value="EFFLUX RND TRANSPORTER PERIPLASMIC ADAPTOR SUBUNIT"/>
    <property type="match status" value="1"/>
</dbReference>
<dbReference type="Gene3D" id="2.40.420.20">
    <property type="match status" value="1"/>
</dbReference>
<evidence type="ECO:0000313" key="8">
    <source>
        <dbReference type="EMBL" id="MBC3907370.1"/>
    </source>
</evidence>
<protein>
    <submittedName>
        <fullName evidence="8">Efflux RND transporter periplasmic adaptor subunit</fullName>
    </submittedName>
</protein>
<dbReference type="InterPro" id="IPR058625">
    <property type="entry name" value="MdtA-like_BSH"/>
</dbReference>
<dbReference type="PRINTS" id="PR01490">
    <property type="entry name" value="RTXTOXIND"/>
</dbReference>
<keyword evidence="5" id="KW-0732">Signal</keyword>
<dbReference type="RefSeq" id="WP_186952840.1">
    <property type="nucleotide sequence ID" value="NZ_JACOFX010000002.1"/>
</dbReference>
<feature type="signal peptide" evidence="5">
    <location>
        <begin position="1"/>
        <end position="32"/>
    </location>
</feature>
<keyword evidence="9" id="KW-1185">Reference proteome</keyword>
<dbReference type="InterPro" id="IPR006143">
    <property type="entry name" value="RND_pump_MFP"/>
</dbReference>
<comment type="caution">
    <text evidence="8">The sequence shown here is derived from an EMBL/GenBank/DDBJ whole genome shotgun (WGS) entry which is preliminary data.</text>
</comment>
<feature type="domain" description="Multidrug resistance protein MdtA-like C-terminal permuted SH3" evidence="7">
    <location>
        <begin position="303"/>
        <end position="363"/>
    </location>
</feature>
<comment type="similarity">
    <text evidence="2">Belongs to the membrane fusion protein (MFP) (TC 8.A.1) family.</text>
</comment>
<proteinExistence type="inferred from homology"/>
<dbReference type="NCBIfam" id="TIGR01730">
    <property type="entry name" value="RND_mfp"/>
    <property type="match status" value="1"/>
</dbReference>
<organism evidence="8 9">
    <name type="scientific">Undibacterium umbellatum</name>
    <dbReference type="NCBI Taxonomy" id="2762300"/>
    <lineage>
        <taxon>Bacteria</taxon>
        <taxon>Pseudomonadati</taxon>
        <taxon>Pseudomonadota</taxon>
        <taxon>Betaproteobacteria</taxon>
        <taxon>Burkholderiales</taxon>
        <taxon>Oxalobacteraceae</taxon>
        <taxon>Undibacterium</taxon>
    </lineage>
</organism>
<keyword evidence="4" id="KW-0175">Coiled coil</keyword>
<evidence type="ECO:0000259" key="7">
    <source>
        <dbReference type="Pfam" id="PF25967"/>
    </source>
</evidence>
<dbReference type="Gene3D" id="2.40.30.170">
    <property type="match status" value="1"/>
</dbReference>
<evidence type="ECO:0000256" key="4">
    <source>
        <dbReference type="SAM" id="Coils"/>
    </source>
</evidence>
<evidence type="ECO:0000313" key="9">
    <source>
        <dbReference type="Proteomes" id="UP000646911"/>
    </source>
</evidence>
<dbReference type="Pfam" id="PF25967">
    <property type="entry name" value="RND-MFP_C"/>
    <property type="match status" value="1"/>
</dbReference>
<dbReference type="InterPro" id="IPR058627">
    <property type="entry name" value="MdtA-like_C"/>
</dbReference>
<accession>A0ABR6Z6J5</accession>
<evidence type="ECO:0000259" key="6">
    <source>
        <dbReference type="Pfam" id="PF25917"/>
    </source>
</evidence>
<evidence type="ECO:0000256" key="2">
    <source>
        <dbReference type="ARBA" id="ARBA00009477"/>
    </source>
</evidence>
<reference evidence="8 9" key="1">
    <citation type="submission" date="2020-08" db="EMBL/GenBank/DDBJ databases">
        <title>Novel species isolated from subtropical streams in China.</title>
        <authorList>
            <person name="Lu H."/>
        </authorList>
    </citation>
    <scope>NUCLEOTIDE SEQUENCE [LARGE SCALE GENOMIC DNA]</scope>
    <source>
        <strain evidence="8 9">NL8W</strain>
    </source>
</reference>
<keyword evidence="3" id="KW-0813">Transport</keyword>
<evidence type="ECO:0000256" key="3">
    <source>
        <dbReference type="ARBA" id="ARBA00022448"/>
    </source>
</evidence>
<feature type="coiled-coil region" evidence="4">
    <location>
        <begin position="151"/>
        <end position="178"/>
    </location>
</feature>
<gene>
    <name evidence="8" type="ORF">H8L47_07325</name>
</gene>
<comment type="subcellular location">
    <subcellularLocation>
        <location evidence="1">Cell envelope</location>
    </subcellularLocation>
</comment>
<feature type="domain" description="Multidrug resistance protein MdtA-like barrel-sandwich hybrid" evidence="6">
    <location>
        <begin position="80"/>
        <end position="208"/>
    </location>
</feature>
<dbReference type="Proteomes" id="UP000646911">
    <property type="component" value="Unassembled WGS sequence"/>
</dbReference>
<dbReference type="Pfam" id="PF25917">
    <property type="entry name" value="BSH_RND"/>
    <property type="match status" value="1"/>
</dbReference>
<evidence type="ECO:0000256" key="5">
    <source>
        <dbReference type="SAM" id="SignalP"/>
    </source>
</evidence>
<dbReference type="EMBL" id="JACOFX010000002">
    <property type="protein sequence ID" value="MBC3907370.1"/>
    <property type="molecule type" value="Genomic_DNA"/>
</dbReference>
<dbReference type="Gene3D" id="2.40.50.100">
    <property type="match status" value="1"/>
</dbReference>
<evidence type="ECO:0000256" key="1">
    <source>
        <dbReference type="ARBA" id="ARBA00004196"/>
    </source>
</evidence>